<reference evidence="2 3" key="1">
    <citation type="submission" date="2018-03" db="EMBL/GenBank/DDBJ databases">
        <title>Genomic Encyclopedia of Archaeal and Bacterial Type Strains, Phase II (KMG-II): from individual species to whole genera.</title>
        <authorList>
            <person name="Goeker M."/>
        </authorList>
    </citation>
    <scope>NUCLEOTIDE SEQUENCE [LARGE SCALE GENOMIC DNA]</scope>
    <source>
        <strain evidence="2 3">DSM 29318</strain>
    </source>
</reference>
<dbReference type="EMBL" id="PVTT01000002">
    <property type="protein sequence ID" value="PRY93336.1"/>
    <property type="molecule type" value="Genomic_DNA"/>
</dbReference>
<dbReference type="RefSeq" id="WP_106160938.1">
    <property type="nucleotide sequence ID" value="NZ_PVTT01000002.1"/>
</dbReference>
<evidence type="ECO:0000313" key="2">
    <source>
        <dbReference type="EMBL" id="PRY93336.1"/>
    </source>
</evidence>
<gene>
    <name evidence="2" type="ORF">BCF33_2203</name>
</gene>
<dbReference type="AlphaFoldDB" id="A0A2T0X308"/>
<feature type="transmembrane region" description="Helical" evidence="1">
    <location>
        <begin position="297"/>
        <end position="320"/>
    </location>
</feature>
<keyword evidence="1" id="KW-1133">Transmembrane helix</keyword>
<keyword evidence="3" id="KW-1185">Reference proteome</keyword>
<keyword evidence="1" id="KW-0472">Membrane</keyword>
<name>A0A2T0X308_9RHOB</name>
<accession>A0A2T0X308</accession>
<proteinExistence type="predicted"/>
<evidence type="ECO:0000256" key="1">
    <source>
        <dbReference type="SAM" id="Phobius"/>
    </source>
</evidence>
<organism evidence="2 3">
    <name type="scientific">Hasllibacter halocynthiae</name>
    <dbReference type="NCBI Taxonomy" id="595589"/>
    <lineage>
        <taxon>Bacteria</taxon>
        <taxon>Pseudomonadati</taxon>
        <taxon>Pseudomonadota</taxon>
        <taxon>Alphaproteobacteria</taxon>
        <taxon>Rhodobacterales</taxon>
        <taxon>Roseobacteraceae</taxon>
        <taxon>Hasllibacter</taxon>
    </lineage>
</organism>
<protein>
    <submittedName>
        <fullName evidence="2">Uncharacterized protein</fullName>
    </submittedName>
</protein>
<dbReference type="Proteomes" id="UP000238801">
    <property type="component" value="Unassembled WGS sequence"/>
</dbReference>
<sequence length="331" mass="34321">MLDGPRRRPRRRRWRPLLRQAARALPPLVVLLATLAIWSRQPLAQPFVQRGTAEFQVALDAALAARATPDWTAGEMRAALRSSDLDRLAALERLARSRALPLPAALAAEASAALRPDAADCLLCAARPASCASLRQTLLCNLPVELTPVGDALALGRSGLAYARGGEVDGVEATLAAIGGGATVAALVSGGSSASVKAGATLLRVARRTGRLPPAIMDEVAAAARAGDTARLAALGADARRLVDAVGAEDALVLVSRARTPGDLPRLARLAEMAGKDARPALAALGTARTLRLLNRVAPMAMAALALLSALLWQAGLLLARPALRGLVRLI</sequence>
<keyword evidence="1" id="KW-0812">Transmembrane</keyword>
<comment type="caution">
    <text evidence="2">The sequence shown here is derived from an EMBL/GenBank/DDBJ whole genome shotgun (WGS) entry which is preliminary data.</text>
</comment>
<evidence type="ECO:0000313" key="3">
    <source>
        <dbReference type="Proteomes" id="UP000238801"/>
    </source>
</evidence>
<dbReference type="OrthoDB" id="7774819at2"/>